<feature type="domain" description="RING-type" evidence="5">
    <location>
        <begin position="143"/>
        <end position="167"/>
    </location>
</feature>
<name>A0A9P4YRS8_9HYPO</name>
<dbReference type="OrthoDB" id="8062037at2759"/>
<proteinExistence type="predicted"/>
<dbReference type="Pfam" id="PF13639">
    <property type="entry name" value="zf-RING_2"/>
    <property type="match status" value="1"/>
</dbReference>
<dbReference type="Gene3D" id="3.30.40.10">
    <property type="entry name" value="Zinc/RING finger domain, C3HC4 (zinc finger)"/>
    <property type="match status" value="1"/>
</dbReference>
<comment type="caution">
    <text evidence="6">The sequence shown here is derived from an EMBL/GenBank/DDBJ whole genome shotgun (WGS) entry which is preliminary data.</text>
</comment>
<accession>A0A9P4YRS8</accession>
<evidence type="ECO:0000259" key="5">
    <source>
        <dbReference type="PROSITE" id="PS50089"/>
    </source>
</evidence>
<dbReference type="PANTHER" id="PTHR45969:SF69">
    <property type="entry name" value="FINGER DOMAIN PROTEIN, PUTATIVE (AFU_ORTHOLOGUE AFUA_3G12190)-RELATED"/>
    <property type="match status" value="1"/>
</dbReference>
<protein>
    <submittedName>
        <fullName evidence="6">Zinc finger, C3HC4 type (RING finger)</fullName>
    </submittedName>
</protein>
<keyword evidence="1" id="KW-0479">Metal-binding</keyword>
<keyword evidence="3" id="KW-0862">Zinc</keyword>
<dbReference type="PANTHER" id="PTHR45969">
    <property type="entry name" value="RING ZINC FINGER PROTEIN-RELATED"/>
    <property type="match status" value="1"/>
</dbReference>
<dbReference type="InterPro" id="IPR013083">
    <property type="entry name" value="Znf_RING/FYVE/PHD"/>
</dbReference>
<dbReference type="CDD" id="cd16448">
    <property type="entry name" value="RING-H2"/>
    <property type="match status" value="1"/>
</dbReference>
<dbReference type="GO" id="GO:0016567">
    <property type="term" value="P:protein ubiquitination"/>
    <property type="evidence" value="ECO:0007669"/>
    <property type="project" value="TreeGrafter"/>
</dbReference>
<dbReference type="EMBL" id="JAANYQ010000015">
    <property type="protein sequence ID" value="KAF4120652.1"/>
    <property type="molecule type" value="Genomic_DNA"/>
</dbReference>
<dbReference type="SUPFAM" id="SSF57850">
    <property type="entry name" value="RING/U-box"/>
    <property type="match status" value="1"/>
</dbReference>
<dbReference type="GeneID" id="55968885"/>
<dbReference type="PROSITE" id="PS50089">
    <property type="entry name" value="ZF_RING_2"/>
    <property type="match status" value="1"/>
</dbReference>
<evidence type="ECO:0000256" key="3">
    <source>
        <dbReference type="ARBA" id="ARBA00022833"/>
    </source>
</evidence>
<keyword evidence="7" id="KW-1185">Reference proteome</keyword>
<evidence type="ECO:0000313" key="6">
    <source>
        <dbReference type="EMBL" id="KAF4120652.1"/>
    </source>
</evidence>
<dbReference type="Proteomes" id="UP000749293">
    <property type="component" value="Unassembled WGS sequence"/>
</dbReference>
<evidence type="ECO:0000256" key="1">
    <source>
        <dbReference type="ARBA" id="ARBA00022723"/>
    </source>
</evidence>
<dbReference type="AlphaFoldDB" id="A0A9P4YRS8"/>
<keyword evidence="2 4" id="KW-0863">Zinc-finger</keyword>
<sequence>MVLARRKLSAVTATRSAAGPVAATSQEYAEEASVRVGRDGYGDIDVESTAAQLEIEKCPICIGPMMPKPAVLKDSKTHRTLHDGNTREALAELSTVASERCRRIRNMGRSIWEKLKKSQQRDEVQHGNRPYHEYEVILTLNKCGHTFHSQCLAMWYLMGRYDCPVCRQRYYTPRKRRQIDLPAFTLASLT</sequence>
<gene>
    <name evidence="6" type="ORF">GMORB2_2655</name>
</gene>
<dbReference type="InterPro" id="IPR001841">
    <property type="entry name" value="Znf_RING"/>
</dbReference>
<evidence type="ECO:0000313" key="7">
    <source>
        <dbReference type="Proteomes" id="UP000749293"/>
    </source>
</evidence>
<dbReference type="RefSeq" id="XP_035319304.1">
    <property type="nucleotide sequence ID" value="XM_035464634.1"/>
</dbReference>
<dbReference type="GO" id="GO:0008270">
    <property type="term" value="F:zinc ion binding"/>
    <property type="evidence" value="ECO:0007669"/>
    <property type="project" value="UniProtKB-KW"/>
</dbReference>
<evidence type="ECO:0000256" key="2">
    <source>
        <dbReference type="ARBA" id="ARBA00022771"/>
    </source>
</evidence>
<dbReference type="GO" id="GO:0061630">
    <property type="term" value="F:ubiquitin protein ligase activity"/>
    <property type="evidence" value="ECO:0007669"/>
    <property type="project" value="TreeGrafter"/>
</dbReference>
<organism evidence="6 7">
    <name type="scientific">Geosmithia morbida</name>
    <dbReference type="NCBI Taxonomy" id="1094350"/>
    <lineage>
        <taxon>Eukaryota</taxon>
        <taxon>Fungi</taxon>
        <taxon>Dikarya</taxon>
        <taxon>Ascomycota</taxon>
        <taxon>Pezizomycotina</taxon>
        <taxon>Sordariomycetes</taxon>
        <taxon>Hypocreomycetidae</taxon>
        <taxon>Hypocreales</taxon>
        <taxon>Bionectriaceae</taxon>
        <taxon>Geosmithia</taxon>
    </lineage>
</organism>
<reference evidence="6" key="1">
    <citation type="submission" date="2020-03" db="EMBL/GenBank/DDBJ databases">
        <title>Site-based positive gene gene selection in Geosmithia morbida across the United States reveals a broad range of putative effectors and factors for local host and environmental adapation.</title>
        <authorList>
            <person name="Onufrak A."/>
            <person name="Murdoch R.W."/>
            <person name="Gazis R."/>
            <person name="Huff M."/>
            <person name="Staton M."/>
            <person name="Klingeman W."/>
            <person name="Hadziabdic D."/>
        </authorList>
    </citation>
    <scope>NUCLEOTIDE SEQUENCE</scope>
    <source>
        <strain evidence="6">1262</strain>
    </source>
</reference>
<evidence type="ECO:0000256" key="4">
    <source>
        <dbReference type="PROSITE-ProRule" id="PRU00175"/>
    </source>
</evidence>